<evidence type="ECO:0000313" key="3">
    <source>
        <dbReference type="Proteomes" id="UP000293589"/>
    </source>
</evidence>
<feature type="compositionally biased region" description="Pro residues" evidence="1">
    <location>
        <begin position="169"/>
        <end position="179"/>
    </location>
</feature>
<dbReference type="EMBL" id="CP035464">
    <property type="protein sequence ID" value="QAY33004.1"/>
    <property type="molecule type" value="Genomic_DNA"/>
</dbReference>
<evidence type="ECO:0000313" key="2">
    <source>
        <dbReference type="EMBL" id="QAY33004.1"/>
    </source>
</evidence>
<name>A0A4P6DWF9_9BIFI</name>
<dbReference type="RefSeq" id="WP_129237427.1">
    <property type="nucleotide sequence ID" value="NZ_CP035464.1"/>
</dbReference>
<sequence length="179" mass="18838">MAVTLRVADGLAGRTVDFNGAETIVFRRFADWARGHAALFAGVPWEALLEATANAVIHRDATLRGPVLVKALTSGIEVVSLGGLNGLTPDDLLNGVSLPPNPHLLDRFVSNGFARGTGSGLTRIMDLYETTGTTAGVSATTNSVRLILPRTPPTPAVGRIIRFPDPGRDTPPPATADHR</sequence>
<organism evidence="2 3">
    <name type="scientific">Bifidobacterium pullorum subsp. gallinarum</name>
    <dbReference type="NCBI Taxonomy" id="78344"/>
    <lineage>
        <taxon>Bacteria</taxon>
        <taxon>Bacillati</taxon>
        <taxon>Actinomycetota</taxon>
        <taxon>Actinomycetes</taxon>
        <taxon>Bifidobacteriales</taxon>
        <taxon>Bifidobacteriaceae</taxon>
        <taxon>Bifidobacterium</taxon>
    </lineage>
</organism>
<dbReference type="InterPro" id="IPR038475">
    <property type="entry name" value="RecG_C_sf"/>
</dbReference>
<evidence type="ECO:0000256" key="1">
    <source>
        <dbReference type="SAM" id="MobiDB-lite"/>
    </source>
</evidence>
<proteinExistence type="predicted"/>
<gene>
    <name evidence="2" type="ORF">ESN35_06005</name>
</gene>
<dbReference type="Proteomes" id="UP000293589">
    <property type="component" value="Chromosome"/>
</dbReference>
<reference evidence="2 3" key="1">
    <citation type="submission" date="2019-01" db="EMBL/GenBank/DDBJ databases">
        <title>Complete genome sequence of Bifidobacterium gallinarum CACC 514.</title>
        <authorList>
            <person name="Jung M."/>
        </authorList>
    </citation>
    <scope>NUCLEOTIDE SEQUENCE [LARGE SCALE GENOMIC DNA]</scope>
    <source>
        <strain evidence="2 3">CACC 514</strain>
    </source>
</reference>
<dbReference type="AlphaFoldDB" id="A0A4P6DWF9"/>
<accession>A0A4P6DWF9</accession>
<dbReference type="PANTHER" id="PTHR30595:SF6">
    <property type="entry name" value="SCHLAFEN ALBA-2 DOMAIN-CONTAINING PROTEIN"/>
    <property type="match status" value="1"/>
</dbReference>
<dbReference type="PANTHER" id="PTHR30595">
    <property type="entry name" value="GLPR-RELATED TRANSCRIPTIONAL REPRESSOR"/>
    <property type="match status" value="1"/>
</dbReference>
<protein>
    <submittedName>
        <fullName evidence="2">Uncharacterized protein</fullName>
    </submittedName>
</protein>
<feature type="region of interest" description="Disordered" evidence="1">
    <location>
        <begin position="155"/>
        <end position="179"/>
    </location>
</feature>
<dbReference type="Gene3D" id="3.30.565.60">
    <property type="match status" value="1"/>
</dbReference>
<dbReference type="KEGG" id="bgx:ESN35_06005"/>